<dbReference type="Proteomes" id="UP000479710">
    <property type="component" value="Unassembled WGS sequence"/>
</dbReference>
<protein>
    <submittedName>
        <fullName evidence="2">Uncharacterized protein</fullName>
    </submittedName>
</protein>
<organism evidence="2 3">
    <name type="scientific">Oryza meyeriana var. granulata</name>
    <dbReference type="NCBI Taxonomy" id="110450"/>
    <lineage>
        <taxon>Eukaryota</taxon>
        <taxon>Viridiplantae</taxon>
        <taxon>Streptophyta</taxon>
        <taxon>Embryophyta</taxon>
        <taxon>Tracheophyta</taxon>
        <taxon>Spermatophyta</taxon>
        <taxon>Magnoliopsida</taxon>
        <taxon>Liliopsida</taxon>
        <taxon>Poales</taxon>
        <taxon>Poaceae</taxon>
        <taxon>BOP clade</taxon>
        <taxon>Oryzoideae</taxon>
        <taxon>Oryzeae</taxon>
        <taxon>Oryzinae</taxon>
        <taxon>Oryza</taxon>
        <taxon>Oryza meyeriana</taxon>
    </lineage>
</organism>
<evidence type="ECO:0000313" key="3">
    <source>
        <dbReference type="Proteomes" id="UP000479710"/>
    </source>
</evidence>
<reference evidence="2 3" key="1">
    <citation type="submission" date="2019-11" db="EMBL/GenBank/DDBJ databases">
        <title>Whole genome sequence of Oryza granulata.</title>
        <authorList>
            <person name="Li W."/>
        </authorList>
    </citation>
    <scope>NUCLEOTIDE SEQUENCE [LARGE SCALE GENOMIC DNA]</scope>
    <source>
        <strain evidence="3">cv. Menghai</strain>
        <tissue evidence="2">Leaf</tissue>
    </source>
</reference>
<accession>A0A6G1C7R5</accession>
<comment type="caution">
    <text evidence="2">The sequence shown here is derived from an EMBL/GenBank/DDBJ whole genome shotgun (WGS) entry which is preliminary data.</text>
</comment>
<dbReference type="EMBL" id="SPHZ02000010">
    <property type="protein sequence ID" value="KAF0896081.1"/>
    <property type="molecule type" value="Genomic_DNA"/>
</dbReference>
<feature type="region of interest" description="Disordered" evidence="1">
    <location>
        <begin position="1"/>
        <end position="66"/>
    </location>
</feature>
<proteinExistence type="predicted"/>
<dbReference type="AlphaFoldDB" id="A0A6G1C7R5"/>
<sequence>MALRASRRSPGSAGAITGFRATQPPPLPPDRSPPRLTGALRRALGGRGCATGTGSSQTAATAARLA</sequence>
<feature type="compositionally biased region" description="Low complexity" evidence="1">
    <location>
        <begin position="34"/>
        <end position="43"/>
    </location>
</feature>
<feature type="compositionally biased region" description="Low complexity" evidence="1">
    <location>
        <begin position="52"/>
        <end position="66"/>
    </location>
</feature>
<evidence type="ECO:0000313" key="2">
    <source>
        <dbReference type="EMBL" id="KAF0896081.1"/>
    </source>
</evidence>
<gene>
    <name evidence="2" type="ORF">E2562_018196</name>
</gene>
<name>A0A6G1C7R5_9ORYZ</name>
<evidence type="ECO:0000256" key="1">
    <source>
        <dbReference type="SAM" id="MobiDB-lite"/>
    </source>
</evidence>
<keyword evidence="3" id="KW-1185">Reference proteome</keyword>